<evidence type="ECO:0000313" key="13">
    <source>
        <dbReference type="WBParaSite" id="PgR051X_g008_t01"/>
    </source>
</evidence>
<dbReference type="GO" id="GO:0046982">
    <property type="term" value="F:protein heterodimerization activity"/>
    <property type="evidence" value="ECO:0007669"/>
    <property type="project" value="InterPro"/>
</dbReference>
<accession>A0A915BPP7</accession>
<keyword evidence="8 9" id="KW-0544">Nucleosome core</keyword>
<dbReference type="WBParaSite" id="PgR051X_g008_t01">
    <property type="protein sequence ID" value="PgR051X_g008_t01"/>
    <property type="gene ID" value="PgR051X_g008"/>
</dbReference>
<proteinExistence type="inferred from homology"/>
<evidence type="ECO:0000256" key="3">
    <source>
        <dbReference type="ARBA" id="ARBA00010691"/>
    </source>
</evidence>
<dbReference type="GO" id="GO:0003677">
    <property type="term" value="F:DNA binding"/>
    <property type="evidence" value="ECO:0007669"/>
    <property type="project" value="UniProtKB-KW"/>
</dbReference>
<dbReference type="Proteomes" id="UP000887569">
    <property type="component" value="Unplaced"/>
</dbReference>
<name>A0A915BPP7_PARUN</name>
<dbReference type="AlphaFoldDB" id="A0A915BPP7"/>
<keyword evidence="4 9" id="KW-0158">Chromosome</keyword>
<feature type="domain" description="Core Histone H2A/H2B/H3" evidence="10">
    <location>
        <begin position="88"/>
        <end position="165"/>
    </location>
</feature>
<dbReference type="Pfam" id="PF00125">
    <property type="entry name" value="Histone"/>
    <property type="match status" value="1"/>
</dbReference>
<evidence type="ECO:0000256" key="5">
    <source>
        <dbReference type="ARBA" id="ARBA00022499"/>
    </source>
</evidence>
<keyword evidence="5" id="KW-1017">Isopeptide bond</keyword>
<keyword evidence="6 9" id="KW-0238">DNA-binding</keyword>
<dbReference type="PANTHER" id="PTHR23430">
    <property type="entry name" value="HISTONE H2A"/>
    <property type="match status" value="1"/>
</dbReference>
<reference evidence="13" key="1">
    <citation type="submission" date="2022-11" db="UniProtKB">
        <authorList>
            <consortium name="WormBaseParasite"/>
        </authorList>
    </citation>
    <scope>IDENTIFICATION</scope>
</reference>
<evidence type="ECO:0000313" key="12">
    <source>
        <dbReference type="Proteomes" id="UP000887569"/>
    </source>
</evidence>
<dbReference type="GO" id="GO:0030527">
    <property type="term" value="F:structural constituent of chromatin"/>
    <property type="evidence" value="ECO:0007669"/>
    <property type="project" value="InterPro"/>
</dbReference>
<evidence type="ECO:0000256" key="8">
    <source>
        <dbReference type="ARBA" id="ARBA00023269"/>
    </source>
</evidence>
<evidence type="ECO:0000256" key="9">
    <source>
        <dbReference type="RuleBase" id="RU003767"/>
    </source>
</evidence>
<dbReference type="GO" id="GO:0000786">
    <property type="term" value="C:nucleosome"/>
    <property type="evidence" value="ECO:0007669"/>
    <property type="project" value="UniProtKB-KW"/>
</dbReference>
<dbReference type="Gene3D" id="1.10.20.10">
    <property type="entry name" value="Histone, subunit A"/>
    <property type="match status" value="1"/>
</dbReference>
<dbReference type="InterPro" id="IPR032458">
    <property type="entry name" value="Histone_H2A_CS"/>
</dbReference>
<dbReference type="SMART" id="SM00414">
    <property type="entry name" value="H2A"/>
    <property type="match status" value="1"/>
</dbReference>
<dbReference type="InterPro" id="IPR032454">
    <property type="entry name" value="Histone_H2A_C"/>
</dbReference>
<evidence type="ECO:0000259" key="10">
    <source>
        <dbReference type="Pfam" id="PF00125"/>
    </source>
</evidence>
<dbReference type="Pfam" id="PF16211">
    <property type="entry name" value="Histone_H2A_C"/>
    <property type="match status" value="1"/>
</dbReference>
<dbReference type="FunFam" id="1.10.20.10:FF:000093">
    <property type="entry name" value="Histone H2A"/>
    <property type="match status" value="1"/>
</dbReference>
<dbReference type="InterPro" id="IPR009072">
    <property type="entry name" value="Histone-fold"/>
</dbReference>
<dbReference type="SUPFAM" id="SSF47113">
    <property type="entry name" value="Histone-fold"/>
    <property type="match status" value="1"/>
</dbReference>
<dbReference type="PROSITE" id="PS00046">
    <property type="entry name" value="HISTONE_H2A"/>
    <property type="match status" value="1"/>
</dbReference>
<evidence type="ECO:0000256" key="1">
    <source>
        <dbReference type="ARBA" id="ARBA00004123"/>
    </source>
</evidence>
<sequence>MELSDHLLIEIFQDDSFFLPDRFSVLNGFDLLHNILRKMAVLDDLLAKKEDTAKTVMKSSKENASTSTNFKKRQTNRPIKTVRSDGFKEKRISKSARAGLQFPVTKFHRLMKEAHRAKRVTQSAAVYLSAVVEYLSAEILELSGNACRDNKRKRLVPRHILLAVKNDEELDKMCSKVTIRQGGVLPFVHPVLFAKGGNAVPLRPVRRLSESQP</sequence>
<dbReference type="CDD" id="cd00074">
    <property type="entry name" value="HFD_H2A"/>
    <property type="match status" value="1"/>
</dbReference>
<evidence type="ECO:0000256" key="6">
    <source>
        <dbReference type="ARBA" id="ARBA00023125"/>
    </source>
</evidence>
<evidence type="ECO:0000256" key="7">
    <source>
        <dbReference type="ARBA" id="ARBA00023242"/>
    </source>
</evidence>
<keyword evidence="7 9" id="KW-0539">Nucleus</keyword>
<dbReference type="PRINTS" id="PR00620">
    <property type="entry name" value="HISTONEH2A"/>
</dbReference>
<dbReference type="InterPro" id="IPR002119">
    <property type="entry name" value="Histone_H2A"/>
</dbReference>
<evidence type="ECO:0000259" key="11">
    <source>
        <dbReference type="Pfam" id="PF16211"/>
    </source>
</evidence>
<dbReference type="InterPro" id="IPR007125">
    <property type="entry name" value="H2A/H2B/H3"/>
</dbReference>
<comment type="subcellular location">
    <subcellularLocation>
        <location evidence="2">Chromosome</location>
    </subcellularLocation>
    <subcellularLocation>
        <location evidence="1 9">Nucleus</location>
    </subcellularLocation>
</comment>
<protein>
    <recommendedName>
        <fullName evidence="9">Histone H2A</fullName>
    </recommendedName>
</protein>
<feature type="domain" description="Histone H2A C-terminal" evidence="11">
    <location>
        <begin position="168"/>
        <end position="196"/>
    </location>
</feature>
<organism evidence="12 13">
    <name type="scientific">Parascaris univalens</name>
    <name type="common">Nematode worm</name>
    <dbReference type="NCBI Taxonomy" id="6257"/>
    <lineage>
        <taxon>Eukaryota</taxon>
        <taxon>Metazoa</taxon>
        <taxon>Ecdysozoa</taxon>
        <taxon>Nematoda</taxon>
        <taxon>Chromadorea</taxon>
        <taxon>Rhabditida</taxon>
        <taxon>Spirurina</taxon>
        <taxon>Ascaridomorpha</taxon>
        <taxon>Ascaridoidea</taxon>
        <taxon>Ascarididae</taxon>
        <taxon>Parascaris</taxon>
    </lineage>
</organism>
<dbReference type="GO" id="GO:0005634">
    <property type="term" value="C:nucleus"/>
    <property type="evidence" value="ECO:0007669"/>
    <property type="project" value="UniProtKB-SubCell"/>
</dbReference>
<evidence type="ECO:0000256" key="4">
    <source>
        <dbReference type="ARBA" id="ARBA00022454"/>
    </source>
</evidence>
<evidence type="ECO:0000256" key="2">
    <source>
        <dbReference type="ARBA" id="ARBA00004286"/>
    </source>
</evidence>
<comment type="subunit">
    <text evidence="9">The nucleosome is a histone octamer containing two molecules each of H2A, H2B, H3 and H4 assembled in one H3-H4 heterotetramer and two H2A-H2B heterodimers. The octamer wraps approximately 147 bp of DNA.</text>
</comment>
<comment type="similarity">
    <text evidence="3 9">Belongs to the histone H2A family.</text>
</comment>
<keyword evidence="12" id="KW-1185">Reference proteome</keyword>